<dbReference type="InterPro" id="IPR051395">
    <property type="entry name" value="Cytochrome_c_Peroxidase/MauG"/>
</dbReference>
<evidence type="ECO:0000256" key="4">
    <source>
        <dbReference type="ARBA" id="ARBA00022729"/>
    </source>
</evidence>
<evidence type="ECO:0000256" key="3">
    <source>
        <dbReference type="ARBA" id="ARBA00022723"/>
    </source>
</evidence>
<dbReference type="PANTHER" id="PTHR30600:SF10">
    <property type="entry name" value="BLL6722 PROTEIN"/>
    <property type="match status" value="1"/>
</dbReference>
<feature type="signal peptide" evidence="9">
    <location>
        <begin position="1"/>
        <end position="26"/>
    </location>
</feature>
<keyword evidence="3 7" id="KW-0479">Metal-binding</keyword>
<keyword evidence="12" id="KW-1185">Reference proteome</keyword>
<dbReference type="Pfam" id="PF03150">
    <property type="entry name" value="CCP_MauG"/>
    <property type="match status" value="2"/>
</dbReference>
<evidence type="ECO:0000256" key="1">
    <source>
        <dbReference type="ARBA" id="ARBA00004196"/>
    </source>
</evidence>
<dbReference type="EMBL" id="JADDOJ010000013">
    <property type="protein sequence ID" value="MBE7939918.1"/>
    <property type="molecule type" value="Genomic_DNA"/>
</dbReference>
<accession>A0ABR9SC64</accession>
<evidence type="ECO:0000256" key="9">
    <source>
        <dbReference type="SAM" id="SignalP"/>
    </source>
</evidence>
<dbReference type="PANTHER" id="PTHR30600">
    <property type="entry name" value="CYTOCHROME C PEROXIDASE-RELATED"/>
    <property type="match status" value="1"/>
</dbReference>
<keyword evidence="6 7" id="KW-0408">Iron</keyword>
<evidence type="ECO:0000313" key="12">
    <source>
        <dbReference type="Proteomes" id="UP000715965"/>
    </source>
</evidence>
<evidence type="ECO:0000313" key="11">
    <source>
        <dbReference type="EMBL" id="MBE7939918.1"/>
    </source>
</evidence>
<evidence type="ECO:0000259" key="10">
    <source>
        <dbReference type="PROSITE" id="PS51007"/>
    </source>
</evidence>
<proteinExistence type="predicted"/>
<dbReference type="InterPro" id="IPR009056">
    <property type="entry name" value="Cyt_c-like_dom"/>
</dbReference>
<keyword evidence="4 9" id="KW-0732">Signal</keyword>
<keyword evidence="5" id="KW-0560">Oxidoreductase</keyword>
<dbReference type="GO" id="GO:0004601">
    <property type="term" value="F:peroxidase activity"/>
    <property type="evidence" value="ECO:0007669"/>
    <property type="project" value="UniProtKB-KW"/>
</dbReference>
<comment type="caution">
    <text evidence="11">The sequence shown here is derived from an EMBL/GenBank/DDBJ whole genome shotgun (WGS) entry which is preliminary data.</text>
</comment>
<feature type="chain" id="PRO_5046895702" evidence="9">
    <location>
        <begin position="27"/>
        <end position="406"/>
    </location>
</feature>
<feature type="region of interest" description="Disordered" evidence="8">
    <location>
        <begin position="352"/>
        <end position="373"/>
    </location>
</feature>
<dbReference type="Proteomes" id="UP000715965">
    <property type="component" value="Unassembled WGS sequence"/>
</dbReference>
<keyword evidence="2 7" id="KW-0349">Heme</keyword>
<dbReference type="PROSITE" id="PS51007">
    <property type="entry name" value="CYTC"/>
    <property type="match status" value="1"/>
</dbReference>
<dbReference type="PROSITE" id="PS51257">
    <property type="entry name" value="PROKAR_LIPOPROTEIN"/>
    <property type="match status" value="1"/>
</dbReference>
<comment type="subcellular location">
    <subcellularLocation>
        <location evidence="1">Cell envelope</location>
    </subcellularLocation>
</comment>
<dbReference type="RefSeq" id="WP_193779464.1">
    <property type="nucleotide sequence ID" value="NZ_JADDOJ010000013.1"/>
</dbReference>
<dbReference type="Gene3D" id="1.10.760.10">
    <property type="entry name" value="Cytochrome c-like domain"/>
    <property type="match status" value="2"/>
</dbReference>
<reference evidence="11 12" key="1">
    <citation type="submission" date="2020-10" db="EMBL/GenBank/DDBJ databases">
        <title>Draft genome of Ramlibacter aquaticus LMG 30558.</title>
        <authorList>
            <person name="Props R."/>
        </authorList>
    </citation>
    <scope>NUCLEOTIDE SEQUENCE [LARGE SCALE GENOMIC DNA]</scope>
    <source>
        <strain evidence="11 12">LMG 30558</strain>
    </source>
</reference>
<feature type="compositionally biased region" description="Basic and acidic residues" evidence="8">
    <location>
        <begin position="360"/>
        <end position="373"/>
    </location>
</feature>
<evidence type="ECO:0000256" key="7">
    <source>
        <dbReference type="PROSITE-ProRule" id="PRU00433"/>
    </source>
</evidence>
<gene>
    <name evidence="11" type="ORF">IM725_04930</name>
</gene>
<sequence>MAEPFLRRRRASFAACAAAVFLAACGGGGGDGTPSAAAPGGAGAAAATPQVALSSSASQFLNLDIAQVLDYAPHLPPFYDAGVAALDNTPADNALDNKVATLGRVIFHDVRLSVGDNVACATCHQAANDFADSKRFSVGFDGSVGTRHAPRLANLRYWKPGNMFWDRRAPTLEAQSTLPVQNPVEMGFDVAHGGMPIVLDKMTRQPYYPELFSFAFGDPQITEARVQKALAQYMRAMVSTGSRWDDGYAQTFDPSLPDKGLDKPVPTLTAQEDRGRHLFMALPSAGGLACAVCHVPPTFALAANSLGNGLDAGETTVFKAPSLKNVGRSTNFMHDGRFTTLEEVVDHYASGVQDGPALDPRLKGPDGKPRVRTITPDDKAALVAFLKTLSDPVLSADPRFADPFRH</sequence>
<organism evidence="11 12">
    <name type="scientific">Ramlibacter aquaticus</name>
    <dbReference type="NCBI Taxonomy" id="2780094"/>
    <lineage>
        <taxon>Bacteria</taxon>
        <taxon>Pseudomonadati</taxon>
        <taxon>Pseudomonadota</taxon>
        <taxon>Betaproteobacteria</taxon>
        <taxon>Burkholderiales</taxon>
        <taxon>Comamonadaceae</taxon>
        <taxon>Ramlibacter</taxon>
    </lineage>
</organism>
<evidence type="ECO:0000256" key="8">
    <source>
        <dbReference type="SAM" id="MobiDB-lite"/>
    </source>
</evidence>
<dbReference type="InterPro" id="IPR004852">
    <property type="entry name" value="Di-haem_cyt_c_peroxidsae"/>
</dbReference>
<dbReference type="InterPro" id="IPR036909">
    <property type="entry name" value="Cyt_c-like_dom_sf"/>
</dbReference>
<name>A0ABR9SC64_9BURK</name>
<keyword evidence="11" id="KW-0575">Peroxidase</keyword>
<evidence type="ECO:0000256" key="6">
    <source>
        <dbReference type="ARBA" id="ARBA00023004"/>
    </source>
</evidence>
<evidence type="ECO:0000256" key="2">
    <source>
        <dbReference type="ARBA" id="ARBA00022617"/>
    </source>
</evidence>
<feature type="domain" description="Cytochrome c" evidence="10">
    <location>
        <begin position="270"/>
        <end position="390"/>
    </location>
</feature>
<protein>
    <submittedName>
        <fullName evidence="11">Cytochrome-c peroxidase</fullName>
    </submittedName>
</protein>
<evidence type="ECO:0000256" key="5">
    <source>
        <dbReference type="ARBA" id="ARBA00023002"/>
    </source>
</evidence>
<dbReference type="SUPFAM" id="SSF46626">
    <property type="entry name" value="Cytochrome c"/>
    <property type="match status" value="2"/>
</dbReference>